<feature type="transmembrane region" description="Helical" evidence="1">
    <location>
        <begin position="121"/>
        <end position="145"/>
    </location>
</feature>
<keyword evidence="1" id="KW-0812">Transmembrane</keyword>
<feature type="transmembrane region" description="Helical" evidence="1">
    <location>
        <begin position="189"/>
        <end position="210"/>
    </location>
</feature>
<feature type="transmembrane region" description="Helical" evidence="1">
    <location>
        <begin position="48"/>
        <end position="68"/>
    </location>
</feature>
<evidence type="ECO:0000313" key="2">
    <source>
        <dbReference type="EMBL" id="AYG04064.1"/>
    </source>
</evidence>
<evidence type="ECO:0000256" key="1">
    <source>
        <dbReference type="SAM" id="Phobius"/>
    </source>
</evidence>
<dbReference type="InterPro" id="IPR006938">
    <property type="entry name" value="DUF624"/>
</dbReference>
<dbReference type="Proteomes" id="UP000275069">
    <property type="component" value="Chromosome"/>
</dbReference>
<dbReference type="EMBL" id="CP032624">
    <property type="protein sequence ID" value="AYG04064.1"/>
    <property type="molecule type" value="Genomic_DNA"/>
</dbReference>
<reference evidence="2 3" key="1">
    <citation type="submission" date="2018-09" db="EMBL/GenBank/DDBJ databases">
        <title>Genome sequencing of strain 2DFW10M-5.</title>
        <authorList>
            <person name="Heo J."/>
            <person name="Kim S.-J."/>
            <person name="Kwon S.-W."/>
        </authorList>
    </citation>
    <scope>NUCLEOTIDE SEQUENCE [LARGE SCALE GENOMIC DNA]</scope>
    <source>
        <strain evidence="2 3">2DFW10M-5</strain>
    </source>
</reference>
<keyword evidence="1" id="KW-0472">Membrane</keyword>
<dbReference type="OrthoDB" id="4211860at2"/>
<dbReference type="KEGG" id="gry:D7I44_11345"/>
<dbReference type="AlphaFoldDB" id="A0A387BPT2"/>
<name>A0A387BPT2_9MICO</name>
<accession>A0A387BPT2</accession>
<feature type="transmembrane region" description="Helical" evidence="1">
    <location>
        <begin position="96"/>
        <end position="115"/>
    </location>
</feature>
<dbReference type="RefSeq" id="WP_120789594.1">
    <property type="nucleotide sequence ID" value="NZ_CP032624.1"/>
</dbReference>
<gene>
    <name evidence="2" type="ORF">D7I44_11345</name>
</gene>
<keyword evidence="3" id="KW-1185">Reference proteome</keyword>
<organism evidence="2 3">
    <name type="scientific">Gryllotalpicola protaetiae</name>
    <dbReference type="NCBI Taxonomy" id="2419771"/>
    <lineage>
        <taxon>Bacteria</taxon>
        <taxon>Bacillati</taxon>
        <taxon>Actinomycetota</taxon>
        <taxon>Actinomycetes</taxon>
        <taxon>Micrococcales</taxon>
        <taxon>Microbacteriaceae</taxon>
        <taxon>Gryllotalpicola</taxon>
    </lineage>
</organism>
<sequence length="227" mass="24351">MTAQTTREFGSGPLHRLTQAVYGVLGPTACFLVVCLPFALAVVMAPGAVTIALAGILIGPAWTALLYATRVHLADRDRGPVTSFWRGYALNWRQTLLVWVPYWVLLIAAGADVISPSASLALRWVVGIVAALSTIWFSAVLLIISRYAFRTRDVLRLAGYALVAAPRSTVTNVALLVLAGATIYLESEFVLGLLAGLFALFAVIGAKGMFELLDARFTTQGRQDGAR</sequence>
<evidence type="ECO:0000313" key="3">
    <source>
        <dbReference type="Proteomes" id="UP000275069"/>
    </source>
</evidence>
<proteinExistence type="predicted"/>
<keyword evidence="1" id="KW-1133">Transmembrane helix</keyword>
<feature type="transmembrane region" description="Helical" evidence="1">
    <location>
        <begin position="157"/>
        <end position="183"/>
    </location>
</feature>
<protein>
    <submittedName>
        <fullName evidence="2">DUF624 domain-containing protein</fullName>
    </submittedName>
</protein>
<dbReference type="Pfam" id="PF04854">
    <property type="entry name" value="DUF624"/>
    <property type="match status" value="1"/>
</dbReference>
<feature type="transmembrane region" description="Helical" evidence="1">
    <location>
        <begin position="20"/>
        <end position="42"/>
    </location>
</feature>